<keyword evidence="1 3" id="KW-0479">Metal-binding</keyword>
<organism evidence="6 7">
    <name type="scientific">Heterodera schachtii</name>
    <name type="common">Sugarbeet cyst nematode worm</name>
    <name type="synonym">Tylenchus schachtii</name>
    <dbReference type="NCBI Taxonomy" id="97005"/>
    <lineage>
        <taxon>Eukaryota</taxon>
        <taxon>Metazoa</taxon>
        <taxon>Ecdysozoa</taxon>
        <taxon>Nematoda</taxon>
        <taxon>Chromadorea</taxon>
        <taxon>Rhabditida</taxon>
        <taxon>Tylenchina</taxon>
        <taxon>Tylenchomorpha</taxon>
        <taxon>Tylenchoidea</taxon>
        <taxon>Heteroderidae</taxon>
        <taxon>Heteroderinae</taxon>
        <taxon>Heterodera</taxon>
    </lineage>
</organism>
<evidence type="ECO:0000256" key="3">
    <source>
        <dbReference type="PROSITE-ProRule" id="PRU00175"/>
    </source>
</evidence>
<reference evidence="6 7" key="1">
    <citation type="submission" date="2024-10" db="EMBL/GenBank/DDBJ databases">
        <authorList>
            <person name="Kim D."/>
        </authorList>
    </citation>
    <scope>NUCLEOTIDE SEQUENCE [LARGE SCALE GENOMIC DNA]</scope>
    <source>
        <strain evidence="6">Taebaek</strain>
    </source>
</reference>
<proteinExistence type="predicted"/>
<dbReference type="PANTHER" id="PTHR14879:SF5">
    <property type="entry name" value="RING-TYPE DOMAIN-CONTAINING PROTEIN"/>
    <property type="match status" value="1"/>
</dbReference>
<dbReference type="AlphaFoldDB" id="A0ABD2I0G1"/>
<feature type="compositionally biased region" description="Polar residues" evidence="4">
    <location>
        <begin position="33"/>
        <end position="48"/>
    </location>
</feature>
<feature type="domain" description="RING-type" evidence="5">
    <location>
        <begin position="90"/>
        <end position="133"/>
    </location>
</feature>
<accession>A0ABD2I0G1</accession>
<dbReference type="GO" id="GO:0008270">
    <property type="term" value="F:zinc ion binding"/>
    <property type="evidence" value="ECO:0007669"/>
    <property type="project" value="UniProtKB-KW"/>
</dbReference>
<evidence type="ECO:0000259" key="5">
    <source>
        <dbReference type="PROSITE" id="PS50089"/>
    </source>
</evidence>
<dbReference type="Gene3D" id="3.30.40.10">
    <property type="entry name" value="Zinc/RING finger domain, C3HC4 (zinc finger)"/>
    <property type="match status" value="1"/>
</dbReference>
<dbReference type="PANTHER" id="PTHR14879">
    <property type="entry name" value="CASPASE REGULATOR, RING FINGER DOMAIN-CONTAINING"/>
    <property type="match status" value="1"/>
</dbReference>
<evidence type="ECO:0000256" key="2">
    <source>
        <dbReference type="ARBA" id="ARBA00022833"/>
    </source>
</evidence>
<dbReference type="InterPro" id="IPR051728">
    <property type="entry name" value="RING-FYVE_E3_ubiquitin-ligase"/>
</dbReference>
<keyword evidence="2" id="KW-0862">Zinc</keyword>
<gene>
    <name evidence="6" type="ORF">niasHS_016646</name>
</gene>
<feature type="region of interest" description="Disordered" evidence="4">
    <location>
        <begin position="33"/>
        <end position="72"/>
    </location>
</feature>
<evidence type="ECO:0000256" key="1">
    <source>
        <dbReference type="ARBA" id="ARBA00022771"/>
    </source>
</evidence>
<evidence type="ECO:0000313" key="6">
    <source>
        <dbReference type="EMBL" id="KAL3070780.1"/>
    </source>
</evidence>
<sequence length="145" mass="16335">MEKSTFIKNHEFELDMRGDVEVVNFLPSANVNVEAGTSSNSSRQSTNFEDVPSRKRRRPSTSTADGKSREIVDEKVDEISAEKIKKRITCTICMENKREFMFIPCMHACVCKSCAEKIMNSSADGAKECPICRAKVDKILPFFLS</sequence>
<dbReference type="SUPFAM" id="SSF57850">
    <property type="entry name" value="RING/U-box"/>
    <property type="match status" value="1"/>
</dbReference>
<dbReference type="Pfam" id="PF13920">
    <property type="entry name" value="zf-C3HC4_3"/>
    <property type="match status" value="1"/>
</dbReference>
<protein>
    <recommendedName>
        <fullName evidence="5">RING-type domain-containing protein</fullName>
    </recommendedName>
</protein>
<keyword evidence="7" id="KW-1185">Reference proteome</keyword>
<dbReference type="EMBL" id="JBICCN010000405">
    <property type="protein sequence ID" value="KAL3070780.1"/>
    <property type="molecule type" value="Genomic_DNA"/>
</dbReference>
<dbReference type="InterPro" id="IPR001841">
    <property type="entry name" value="Znf_RING"/>
</dbReference>
<dbReference type="SMART" id="SM00184">
    <property type="entry name" value="RING"/>
    <property type="match status" value="1"/>
</dbReference>
<dbReference type="InterPro" id="IPR013083">
    <property type="entry name" value="Znf_RING/FYVE/PHD"/>
</dbReference>
<keyword evidence="1 3" id="KW-0863">Zinc-finger</keyword>
<evidence type="ECO:0000313" key="7">
    <source>
        <dbReference type="Proteomes" id="UP001620645"/>
    </source>
</evidence>
<dbReference type="Proteomes" id="UP001620645">
    <property type="component" value="Unassembled WGS sequence"/>
</dbReference>
<name>A0ABD2I0G1_HETSC</name>
<evidence type="ECO:0000256" key="4">
    <source>
        <dbReference type="SAM" id="MobiDB-lite"/>
    </source>
</evidence>
<dbReference type="PROSITE" id="PS50089">
    <property type="entry name" value="ZF_RING_2"/>
    <property type="match status" value="1"/>
</dbReference>
<comment type="caution">
    <text evidence="6">The sequence shown here is derived from an EMBL/GenBank/DDBJ whole genome shotgun (WGS) entry which is preliminary data.</text>
</comment>